<dbReference type="Gene3D" id="2.40.50.140">
    <property type="entry name" value="Nucleic acid-binding proteins"/>
    <property type="match status" value="1"/>
</dbReference>
<feature type="region of interest" description="Disordered" evidence="9">
    <location>
        <begin position="335"/>
        <end position="383"/>
    </location>
</feature>
<feature type="compositionally biased region" description="Polar residues" evidence="9">
    <location>
        <begin position="507"/>
        <end position="523"/>
    </location>
</feature>
<feature type="compositionally biased region" description="Low complexity" evidence="9">
    <location>
        <begin position="95"/>
        <end position="108"/>
    </location>
</feature>
<dbReference type="GO" id="GO:0003677">
    <property type="term" value="F:DNA binding"/>
    <property type="evidence" value="ECO:0007669"/>
    <property type="project" value="UniProtKB-KW"/>
</dbReference>
<feature type="region of interest" description="Disordered" evidence="9">
    <location>
        <begin position="95"/>
        <end position="131"/>
    </location>
</feature>
<keyword evidence="5" id="KW-0779">Telomere</keyword>
<evidence type="ECO:0000256" key="8">
    <source>
        <dbReference type="ARBA" id="ARBA00030039"/>
    </source>
</evidence>
<evidence type="ECO:0000256" key="9">
    <source>
        <dbReference type="SAM" id="MobiDB-lite"/>
    </source>
</evidence>
<feature type="region of interest" description="Disordered" evidence="9">
    <location>
        <begin position="211"/>
        <end position="259"/>
    </location>
</feature>
<feature type="compositionally biased region" description="Acidic residues" evidence="9">
    <location>
        <begin position="591"/>
        <end position="608"/>
    </location>
</feature>
<dbReference type="GO" id="GO:0005634">
    <property type="term" value="C:nucleus"/>
    <property type="evidence" value="ECO:0007669"/>
    <property type="project" value="UniProtKB-SubCell"/>
</dbReference>
<organism evidence="10 11">
    <name type="scientific">Dentipellis fragilis</name>
    <dbReference type="NCBI Taxonomy" id="205917"/>
    <lineage>
        <taxon>Eukaryota</taxon>
        <taxon>Fungi</taxon>
        <taxon>Dikarya</taxon>
        <taxon>Basidiomycota</taxon>
        <taxon>Agaricomycotina</taxon>
        <taxon>Agaricomycetes</taxon>
        <taxon>Russulales</taxon>
        <taxon>Hericiaceae</taxon>
        <taxon>Dentipellis</taxon>
    </lineage>
</organism>
<evidence type="ECO:0000256" key="1">
    <source>
        <dbReference type="ARBA" id="ARBA00004123"/>
    </source>
</evidence>
<keyword evidence="6" id="KW-0238">DNA-binding</keyword>
<dbReference type="STRING" id="205917.A0A4Y9YLS1"/>
<dbReference type="Proteomes" id="UP000298327">
    <property type="component" value="Unassembled WGS sequence"/>
</dbReference>
<evidence type="ECO:0000256" key="2">
    <source>
        <dbReference type="ARBA" id="ARBA00004574"/>
    </source>
</evidence>
<feature type="region of interest" description="Disordered" evidence="9">
    <location>
        <begin position="632"/>
        <end position="663"/>
    </location>
</feature>
<feature type="compositionally biased region" description="Basic and acidic residues" evidence="9">
    <location>
        <begin position="490"/>
        <end position="505"/>
    </location>
</feature>
<dbReference type="GO" id="GO:0000781">
    <property type="term" value="C:chromosome, telomeric region"/>
    <property type="evidence" value="ECO:0007669"/>
    <property type="project" value="UniProtKB-SubCell"/>
</dbReference>
<feature type="region of interest" description="Disordered" evidence="9">
    <location>
        <begin position="404"/>
        <end position="466"/>
    </location>
</feature>
<evidence type="ECO:0000313" key="11">
    <source>
        <dbReference type="Proteomes" id="UP000298327"/>
    </source>
</evidence>
<dbReference type="InterPro" id="IPR040260">
    <property type="entry name" value="RFA2-like"/>
</dbReference>
<dbReference type="PANTHER" id="PTHR13989:SF33">
    <property type="entry name" value="CST COMPLEX SUBUNIT STN1"/>
    <property type="match status" value="1"/>
</dbReference>
<feature type="region of interest" description="Disordered" evidence="9">
    <location>
        <begin position="579"/>
        <end position="613"/>
    </location>
</feature>
<dbReference type="AlphaFoldDB" id="A0A4Y9YLS1"/>
<sequence length="663" mass="73130">MRVSGTAGMKEVKSAAELPRLYNAWPQRRTSTRVNVYDRSVTDASPKSANALRPCSSSLASNFHLLYHSEFGIDDLYKRNTRYFSAIYTSHSTSEDLTTTTTAMPTTPQKRRRPPADDPLAHKRSRPASAPVAPNHAEIWKWTLSRAALAPCFVRDVFAMRESGTRGAEYYMLGRVPCRSVKLVGIVVGVSTFERRAIYWVDDGTGVVDCVLKHPDEPAPPPPAKRPRTDKQSSDQPHASTSKANLDQMEHEPPPPVAYVGSTVRVIGKVRAKHESREVFCDSIERCPPTDELAHWQHVLALHHDSYDTSAPFTIPTEPVQEHPPNTFVVPTTPISARRINPPSSGYATSPSVASSTTASSPAISTTGPSSPPRLRHPSRLHTRDLTANTFRIYLKHFMDNAPRLSTTTNSLDTDGNDSDADVLATPTKPRRSTSALGDATPRPTKVDPAATPRAARDSSKEPPLRGFTLSYLRRVPELGGLARRVVRAETRRRAKEEREREKGSTQKRTQTQDRSIFRSQRAQEGTAAKAKRLYVWAIRKLYEEGSIVLFEGPTYAIAAAAEVSVLWKSSRSADASSTSLFSVRSSATQMEDEEEEELSDPSPDEESYLPLTPAYLGPHVEVALKALAAHPPPHAHGYVQGKNPYARRSGPSRGDGGSRRRK</sequence>
<keyword evidence="4" id="KW-0158">Chromosome</keyword>
<feature type="region of interest" description="Disordered" evidence="9">
    <location>
        <begin position="490"/>
        <end position="523"/>
    </location>
</feature>
<dbReference type="EMBL" id="SEOQ01000486">
    <property type="protein sequence ID" value="TFY61919.1"/>
    <property type="molecule type" value="Genomic_DNA"/>
</dbReference>
<protein>
    <recommendedName>
        <fullName evidence="3">CST complex subunit STN1</fullName>
    </recommendedName>
    <alternativeName>
        <fullName evidence="8">Suppressor of cdc thirteen homolog</fullName>
    </alternativeName>
</protein>
<evidence type="ECO:0000256" key="3">
    <source>
        <dbReference type="ARBA" id="ARBA00017411"/>
    </source>
</evidence>
<accession>A0A4Y9YLS1</accession>
<evidence type="ECO:0000313" key="10">
    <source>
        <dbReference type="EMBL" id="TFY61919.1"/>
    </source>
</evidence>
<comment type="subcellular location">
    <subcellularLocation>
        <location evidence="2">Chromosome</location>
        <location evidence="2">Telomere</location>
    </subcellularLocation>
    <subcellularLocation>
        <location evidence="1">Nucleus</location>
    </subcellularLocation>
</comment>
<dbReference type="OrthoDB" id="77828at2759"/>
<evidence type="ECO:0000256" key="6">
    <source>
        <dbReference type="ARBA" id="ARBA00023125"/>
    </source>
</evidence>
<feature type="compositionally biased region" description="Low complexity" evidence="9">
    <location>
        <begin position="348"/>
        <end position="369"/>
    </location>
</feature>
<gene>
    <name evidence="10" type="ORF">EVG20_g6879</name>
</gene>
<dbReference type="InterPro" id="IPR012340">
    <property type="entry name" value="NA-bd_OB-fold"/>
</dbReference>
<dbReference type="PANTHER" id="PTHR13989">
    <property type="entry name" value="REPLICATION PROTEIN A-RELATED"/>
    <property type="match status" value="1"/>
</dbReference>
<evidence type="ECO:0000256" key="5">
    <source>
        <dbReference type="ARBA" id="ARBA00022895"/>
    </source>
</evidence>
<feature type="compositionally biased region" description="Basic and acidic residues" evidence="9">
    <location>
        <begin position="455"/>
        <end position="464"/>
    </location>
</feature>
<reference evidence="10 11" key="1">
    <citation type="submission" date="2019-02" db="EMBL/GenBank/DDBJ databases">
        <title>Genome sequencing of the rare red list fungi Dentipellis fragilis.</title>
        <authorList>
            <person name="Buettner E."/>
            <person name="Kellner H."/>
        </authorList>
    </citation>
    <scope>NUCLEOTIDE SEQUENCE [LARGE SCALE GENOMIC DNA]</scope>
    <source>
        <strain evidence="10 11">DSM 105465</strain>
    </source>
</reference>
<proteinExistence type="predicted"/>
<dbReference type="SUPFAM" id="SSF50249">
    <property type="entry name" value="Nucleic acid-binding proteins"/>
    <property type="match status" value="1"/>
</dbReference>
<evidence type="ECO:0000256" key="4">
    <source>
        <dbReference type="ARBA" id="ARBA00022454"/>
    </source>
</evidence>
<evidence type="ECO:0000256" key="7">
    <source>
        <dbReference type="ARBA" id="ARBA00023242"/>
    </source>
</evidence>
<feature type="compositionally biased region" description="Polar residues" evidence="9">
    <location>
        <begin position="404"/>
        <end position="414"/>
    </location>
</feature>
<keyword evidence="7" id="KW-0539">Nucleus</keyword>
<keyword evidence="11" id="KW-1185">Reference proteome</keyword>
<comment type="caution">
    <text evidence="10">The sequence shown here is derived from an EMBL/GenBank/DDBJ whole genome shotgun (WGS) entry which is preliminary data.</text>
</comment>
<name>A0A4Y9YLS1_9AGAM</name>
<feature type="compositionally biased region" description="Polar residues" evidence="9">
    <location>
        <begin position="234"/>
        <end position="245"/>
    </location>
</feature>